<accession>A0A1I7TZF4</accession>
<dbReference type="AlphaFoldDB" id="A0A1I7TZF4"/>
<dbReference type="WBParaSite" id="Csp11.Scaffold629.g13333.t1">
    <property type="protein sequence ID" value="Csp11.Scaffold629.g13333.t1"/>
    <property type="gene ID" value="Csp11.Scaffold629.g13333"/>
</dbReference>
<sequence>MGDPWGQANRRQVTPQQIALGEPCHSIRFQQIPFLISEPLVTERSLSVSGSPNSFSKDKEQLAYRSKDGGERREEKE</sequence>
<feature type="compositionally biased region" description="Basic and acidic residues" evidence="1">
    <location>
        <begin position="56"/>
        <end position="77"/>
    </location>
</feature>
<organism evidence="2 3">
    <name type="scientific">Caenorhabditis tropicalis</name>
    <dbReference type="NCBI Taxonomy" id="1561998"/>
    <lineage>
        <taxon>Eukaryota</taxon>
        <taxon>Metazoa</taxon>
        <taxon>Ecdysozoa</taxon>
        <taxon>Nematoda</taxon>
        <taxon>Chromadorea</taxon>
        <taxon>Rhabditida</taxon>
        <taxon>Rhabditina</taxon>
        <taxon>Rhabditomorpha</taxon>
        <taxon>Rhabditoidea</taxon>
        <taxon>Rhabditidae</taxon>
        <taxon>Peloderinae</taxon>
        <taxon>Caenorhabditis</taxon>
    </lineage>
</organism>
<name>A0A1I7TZF4_9PELO</name>
<feature type="compositionally biased region" description="Polar residues" evidence="1">
    <location>
        <begin position="46"/>
        <end position="55"/>
    </location>
</feature>
<dbReference type="Proteomes" id="UP000095282">
    <property type="component" value="Unplaced"/>
</dbReference>
<proteinExistence type="predicted"/>
<feature type="region of interest" description="Disordered" evidence="1">
    <location>
        <begin position="46"/>
        <end position="77"/>
    </location>
</feature>
<evidence type="ECO:0000313" key="3">
    <source>
        <dbReference type="WBParaSite" id="Csp11.Scaffold629.g13333.t1"/>
    </source>
</evidence>
<reference evidence="3" key="1">
    <citation type="submission" date="2016-11" db="UniProtKB">
        <authorList>
            <consortium name="WormBaseParasite"/>
        </authorList>
    </citation>
    <scope>IDENTIFICATION</scope>
</reference>
<protein>
    <submittedName>
        <fullName evidence="3">Uncharacterized protein</fullName>
    </submittedName>
</protein>
<keyword evidence="2" id="KW-1185">Reference proteome</keyword>
<evidence type="ECO:0000313" key="2">
    <source>
        <dbReference type="Proteomes" id="UP000095282"/>
    </source>
</evidence>
<evidence type="ECO:0000256" key="1">
    <source>
        <dbReference type="SAM" id="MobiDB-lite"/>
    </source>
</evidence>